<dbReference type="Pfam" id="PF01230">
    <property type="entry name" value="HIT"/>
    <property type="match status" value="1"/>
</dbReference>
<proteinExistence type="predicted"/>
<keyword evidence="4" id="KW-1185">Reference proteome</keyword>
<sequence>MRIIFENENWILSYGPINSQIAGYLYLEPKRHVEYWTELNDVELTAMGPIIKQVEAMLKDRLNIDRLYVVTISEAVRHLHLHLIPREEGGNVKGLPLIERALNPQERTTDSNTEAVNQLIQQLTLYMTKA</sequence>
<evidence type="ECO:0000259" key="2">
    <source>
        <dbReference type="PROSITE" id="PS51084"/>
    </source>
</evidence>
<name>A0A2N0ZG38_9BACI</name>
<dbReference type="Proteomes" id="UP000233343">
    <property type="component" value="Unassembled WGS sequence"/>
</dbReference>
<dbReference type="InterPro" id="IPR011146">
    <property type="entry name" value="HIT-like"/>
</dbReference>
<dbReference type="InterPro" id="IPR036265">
    <property type="entry name" value="HIT-like_sf"/>
</dbReference>
<evidence type="ECO:0000313" key="3">
    <source>
        <dbReference type="EMBL" id="PKG28469.1"/>
    </source>
</evidence>
<protein>
    <submittedName>
        <fullName evidence="3">Diadenosine tetraphosphate hydrolase</fullName>
    </submittedName>
</protein>
<dbReference type="SUPFAM" id="SSF54197">
    <property type="entry name" value="HIT-like"/>
    <property type="match status" value="1"/>
</dbReference>
<evidence type="ECO:0000313" key="4">
    <source>
        <dbReference type="Proteomes" id="UP000233343"/>
    </source>
</evidence>
<dbReference type="EMBL" id="PISD01000030">
    <property type="protein sequence ID" value="PKG28469.1"/>
    <property type="molecule type" value="Genomic_DNA"/>
</dbReference>
<dbReference type="GO" id="GO:0016787">
    <property type="term" value="F:hydrolase activity"/>
    <property type="evidence" value="ECO:0007669"/>
    <property type="project" value="UniProtKB-KW"/>
</dbReference>
<dbReference type="Gene3D" id="3.30.428.10">
    <property type="entry name" value="HIT-like"/>
    <property type="match status" value="1"/>
</dbReference>
<gene>
    <name evidence="3" type="ORF">CWS20_13500</name>
</gene>
<dbReference type="RefSeq" id="WP_101226339.1">
    <property type="nucleotide sequence ID" value="NZ_JAFDQP010000001.1"/>
</dbReference>
<feature type="domain" description="HIT" evidence="2">
    <location>
        <begin position="1"/>
        <end position="94"/>
    </location>
</feature>
<comment type="caution">
    <text evidence="3">The sequence shown here is derived from an EMBL/GenBank/DDBJ whole genome shotgun (WGS) entry which is preliminary data.</text>
</comment>
<evidence type="ECO:0000256" key="1">
    <source>
        <dbReference type="PROSITE-ProRule" id="PRU00464"/>
    </source>
</evidence>
<dbReference type="PROSITE" id="PS51084">
    <property type="entry name" value="HIT_2"/>
    <property type="match status" value="1"/>
</dbReference>
<accession>A0A2N0ZG38</accession>
<feature type="short sequence motif" description="Histidine triad motif" evidence="1">
    <location>
        <begin position="78"/>
        <end position="82"/>
    </location>
</feature>
<keyword evidence="3" id="KW-0378">Hydrolase</keyword>
<organism evidence="3 4">
    <name type="scientific">Cytobacillus horneckiae</name>
    <dbReference type="NCBI Taxonomy" id="549687"/>
    <lineage>
        <taxon>Bacteria</taxon>
        <taxon>Bacillati</taxon>
        <taxon>Bacillota</taxon>
        <taxon>Bacilli</taxon>
        <taxon>Bacillales</taxon>
        <taxon>Bacillaceae</taxon>
        <taxon>Cytobacillus</taxon>
    </lineage>
</organism>
<reference evidence="3 4" key="1">
    <citation type="journal article" date="2010" name="Int. J. Syst. Evol. Microbiol.">
        <title>Bacillus horneckiae sp. nov., isolated from a spacecraft-assembly clean room.</title>
        <authorList>
            <person name="Vaishampayan P."/>
            <person name="Probst A."/>
            <person name="Krishnamurthi S."/>
            <person name="Ghosh S."/>
            <person name="Osman S."/>
            <person name="McDowall A."/>
            <person name="Ruckmani A."/>
            <person name="Mayilraj S."/>
            <person name="Venkateswaran K."/>
        </authorList>
    </citation>
    <scope>NUCLEOTIDE SEQUENCE [LARGE SCALE GENOMIC DNA]</scope>
    <source>
        <strain evidence="4">1PO1SC</strain>
    </source>
</reference>
<dbReference type="AlphaFoldDB" id="A0A2N0ZG38"/>